<evidence type="ECO:0000259" key="7">
    <source>
        <dbReference type="Pfam" id="PF07992"/>
    </source>
</evidence>
<reference evidence="8 9" key="2">
    <citation type="submission" date="2013-04" db="EMBL/GenBank/DDBJ databases">
        <title>The Genome Sequence of Bilophila wadsworthia 3_1_6.</title>
        <authorList>
            <consortium name="The Broad Institute Genomics Platform"/>
            <person name="Earl A."/>
            <person name="Ward D."/>
            <person name="Feldgarden M."/>
            <person name="Gevers D."/>
            <person name="Sibley C."/>
            <person name="Strauss J."/>
            <person name="Allen-Vercoe E."/>
            <person name="Walker B."/>
            <person name="Young S."/>
            <person name="Zeng Q."/>
            <person name="Gargeya S."/>
            <person name="Fitzgerald M."/>
            <person name="Haas B."/>
            <person name="Abouelleil A."/>
            <person name="Allen A.W."/>
            <person name="Alvarado L."/>
            <person name="Arachchi H.M."/>
            <person name="Berlin A.M."/>
            <person name="Chapman S.B."/>
            <person name="Gainer-Dewar J."/>
            <person name="Goldberg J."/>
            <person name="Griggs A."/>
            <person name="Gujja S."/>
            <person name="Hansen M."/>
            <person name="Howarth C."/>
            <person name="Imamovic A."/>
            <person name="Ireland A."/>
            <person name="Larimer J."/>
            <person name="McCowan C."/>
            <person name="Murphy C."/>
            <person name="Pearson M."/>
            <person name="Poon T.W."/>
            <person name="Priest M."/>
            <person name="Roberts A."/>
            <person name="Saif S."/>
            <person name="Shea T."/>
            <person name="Sisk P."/>
            <person name="Sykes S."/>
            <person name="Wortman J."/>
            <person name="Nusbaum C."/>
            <person name="Birren B."/>
        </authorList>
    </citation>
    <scope>NUCLEOTIDE SEQUENCE [LARGE SCALE GENOMIC DNA]</scope>
    <source>
        <strain evidence="8 9">3_1_6</strain>
    </source>
</reference>
<evidence type="ECO:0000256" key="3">
    <source>
        <dbReference type="ARBA" id="ARBA00022827"/>
    </source>
</evidence>
<sequence>MNGHSDILIIGGGIGGMTAALYAARANLYVRIVEKEVCGGLVNWTHTVENVPSYKSIHGMDLMTACREHVGSLGVAIEEVNEVEEVRLDGQPKEIRTSEGDSFTADVVIIATGRKPIPLPVETAFEKVHYCSVCDGTAYKDKDVLVVGGGNSGFDESLYLAGLGVRSVHIVEMFPACAAAQSTQDRALATGIIRANVNTTITALDPLPDGRCRASLRDAASGAASEETVDGVFCFIGQKPNTALLEGLIDMEKGYIRTDEDMRTSLPGVFAVGDVRAKRYRQITTAMGDGTVAALEAERFIRSLR</sequence>
<keyword evidence="9" id="KW-1185">Reference proteome</keyword>
<evidence type="ECO:0000256" key="6">
    <source>
        <dbReference type="ARBA" id="ARBA00023284"/>
    </source>
</evidence>
<dbReference type="STRING" id="563192.HMPREF0179_00210"/>
<keyword evidence="3" id="KW-0274">FAD</keyword>
<reference evidence="8 9" key="1">
    <citation type="submission" date="2010-10" db="EMBL/GenBank/DDBJ databases">
        <authorList>
            <consortium name="The Broad Institute Genome Sequencing Platform"/>
            <person name="Ward D."/>
            <person name="Earl A."/>
            <person name="Feldgarden M."/>
            <person name="Young S.K."/>
            <person name="Gargeya S."/>
            <person name="Zeng Q."/>
            <person name="Alvarado L."/>
            <person name="Berlin A."/>
            <person name="Bochicchio J."/>
            <person name="Chapman S.B."/>
            <person name="Chen Z."/>
            <person name="Freedman E."/>
            <person name="Gellesch M."/>
            <person name="Goldberg J."/>
            <person name="Griggs A."/>
            <person name="Gujja S."/>
            <person name="Heilman E."/>
            <person name="Heiman D."/>
            <person name="Howarth C."/>
            <person name="Mehta T."/>
            <person name="Neiman D."/>
            <person name="Pearson M."/>
            <person name="Roberts A."/>
            <person name="Saif S."/>
            <person name="Shea T."/>
            <person name="Shenoy N."/>
            <person name="Sisk P."/>
            <person name="Stolte C."/>
            <person name="Sykes S."/>
            <person name="White J."/>
            <person name="Yandava C."/>
            <person name="Allen-Vercoe E."/>
            <person name="Sibley C."/>
            <person name="Ambrose C.E."/>
            <person name="Strauss J."/>
            <person name="Daigneault M."/>
            <person name="Haas B."/>
            <person name="Nusbaum C."/>
            <person name="Birren B."/>
        </authorList>
    </citation>
    <scope>NUCLEOTIDE SEQUENCE [LARGE SCALE GENOMIC DNA]</scope>
    <source>
        <strain evidence="8 9">3_1_6</strain>
    </source>
</reference>
<dbReference type="PRINTS" id="PR00368">
    <property type="entry name" value="FADPNR"/>
</dbReference>
<gene>
    <name evidence="8" type="ORF">HMPREF0179_00210</name>
</gene>
<evidence type="ECO:0000313" key="8">
    <source>
        <dbReference type="EMBL" id="EFV45947.1"/>
    </source>
</evidence>
<name>E5Y201_BILW3</name>
<comment type="caution">
    <text evidence="8">The sequence shown here is derived from an EMBL/GenBank/DDBJ whole genome shotgun (WGS) entry which is preliminary data.</text>
</comment>
<dbReference type="eggNOG" id="COG0492">
    <property type="taxonomic scope" value="Bacteria"/>
</dbReference>
<dbReference type="Gene3D" id="3.50.50.60">
    <property type="entry name" value="FAD/NAD(P)-binding domain"/>
    <property type="match status" value="2"/>
</dbReference>
<accession>E5Y201</accession>
<evidence type="ECO:0000256" key="2">
    <source>
        <dbReference type="ARBA" id="ARBA00022630"/>
    </source>
</evidence>
<dbReference type="RefSeq" id="WP_005024257.1">
    <property type="nucleotide sequence ID" value="NZ_KE150239.1"/>
</dbReference>
<dbReference type="PROSITE" id="PS00573">
    <property type="entry name" value="PYRIDINE_REDOX_2"/>
    <property type="match status" value="1"/>
</dbReference>
<keyword evidence="2" id="KW-0285">Flavoprotein</keyword>
<keyword evidence="4" id="KW-0560">Oxidoreductase</keyword>
<dbReference type="OrthoDB" id="9806179at2"/>
<evidence type="ECO:0000313" key="9">
    <source>
        <dbReference type="Proteomes" id="UP000006034"/>
    </source>
</evidence>
<dbReference type="GO" id="GO:0016668">
    <property type="term" value="F:oxidoreductase activity, acting on a sulfur group of donors, NAD(P) as acceptor"/>
    <property type="evidence" value="ECO:0007669"/>
    <property type="project" value="UniProtKB-ARBA"/>
</dbReference>
<feature type="domain" description="FAD/NAD(P)-binding" evidence="7">
    <location>
        <begin position="6"/>
        <end position="290"/>
    </location>
</feature>
<dbReference type="AlphaFoldDB" id="E5Y201"/>
<dbReference type="Proteomes" id="UP000006034">
    <property type="component" value="Unassembled WGS sequence"/>
</dbReference>
<evidence type="ECO:0000256" key="4">
    <source>
        <dbReference type="ARBA" id="ARBA00023002"/>
    </source>
</evidence>
<dbReference type="PRINTS" id="PR00469">
    <property type="entry name" value="PNDRDTASEII"/>
</dbReference>
<evidence type="ECO:0000256" key="1">
    <source>
        <dbReference type="ARBA" id="ARBA00009333"/>
    </source>
</evidence>
<keyword evidence="5" id="KW-1015">Disulfide bond</keyword>
<protein>
    <submittedName>
        <fullName evidence="8">Thioredoxin reductase (NADPH)</fullName>
    </submittedName>
</protein>
<comment type="similarity">
    <text evidence="1">Belongs to the class-II pyridine nucleotide-disulfide oxidoreductase family.</text>
</comment>
<dbReference type="HOGENOM" id="CLU_031864_5_3_7"/>
<dbReference type="InterPro" id="IPR023753">
    <property type="entry name" value="FAD/NAD-binding_dom"/>
</dbReference>
<evidence type="ECO:0000256" key="5">
    <source>
        <dbReference type="ARBA" id="ARBA00023157"/>
    </source>
</evidence>
<dbReference type="Pfam" id="PF07992">
    <property type="entry name" value="Pyr_redox_2"/>
    <property type="match status" value="1"/>
</dbReference>
<dbReference type="SUPFAM" id="SSF51905">
    <property type="entry name" value="FAD/NAD(P)-binding domain"/>
    <property type="match status" value="1"/>
</dbReference>
<dbReference type="InterPro" id="IPR008255">
    <property type="entry name" value="Pyr_nucl-diS_OxRdtase_2_AS"/>
</dbReference>
<dbReference type="PANTHER" id="PTHR48105">
    <property type="entry name" value="THIOREDOXIN REDUCTASE 1-RELATED-RELATED"/>
    <property type="match status" value="1"/>
</dbReference>
<dbReference type="InterPro" id="IPR036188">
    <property type="entry name" value="FAD/NAD-bd_sf"/>
</dbReference>
<dbReference type="InterPro" id="IPR050097">
    <property type="entry name" value="Ferredoxin-NADP_redctase_2"/>
</dbReference>
<organism evidence="8 9">
    <name type="scientific">Bilophila wadsworthia (strain 3_1_6)</name>
    <dbReference type="NCBI Taxonomy" id="563192"/>
    <lineage>
        <taxon>Bacteria</taxon>
        <taxon>Pseudomonadati</taxon>
        <taxon>Thermodesulfobacteriota</taxon>
        <taxon>Desulfovibrionia</taxon>
        <taxon>Desulfovibrionales</taxon>
        <taxon>Desulfovibrionaceae</taxon>
        <taxon>Bilophila</taxon>
    </lineage>
</organism>
<proteinExistence type="inferred from homology"/>
<keyword evidence="6" id="KW-0676">Redox-active center</keyword>
<dbReference type="GeneID" id="78087002"/>
<dbReference type="EMBL" id="ADCP02000002">
    <property type="protein sequence ID" value="EFV45947.1"/>
    <property type="molecule type" value="Genomic_DNA"/>
</dbReference>